<dbReference type="AlphaFoldDB" id="A0AAD5N9E4"/>
<accession>A0AAD5N9E4</accession>
<keyword evidence="2" id="KW-1185">Reference proteome</keyword>
<evidence type="ECO:0000313" key="1">
    <source>
        <dbReference type="EMBL" id="KAJ1363019.1"/>
    </source>
</evidence>
<gene>
    <name evidence="1" type="ORF">KIN20_022768</name>
</gene>
<organism evidence="1 2">
    <name type="scientific">Parelaphostrongylus tenuis</name>
    <name type="common">Meningeal worm</name>
    <dbReference type="NCBI Taxonomy" id="148309"/>
    <lineage>
        <taxon>Eukaryota</taxon>
        <taxon>Metazoa</taxon>
        <taxon>Ecdysozoa</taxon>
        <taxon>Nematoda</taxon>
        <taxon>Chromadorea</taxon>
        <taxon>Rhabditida</taxon>
        <taxon>Rhabditina</taxon>
        <taxon>Rhabditomorpha</taxon>
        <taxon>Strongyloidea</taxon>
        <taxon>Metastrongylidae</taxon>
        <taxon>Parelaphostrongylus</taxon>
    </lineage>
</organism>
<name>A0AAD5N9E4_PARTN</name>
<sequence>MWTILLPSIVWAVYERSLTKSHVPYTFVRRVIWNVGKRLRSEISGANEGCQDAVLQQCKWLRNFNQHMAKLADIEGAAIQSSIRKKDCAAGEATQITLQCSF</sequence>
<dbReference type="Proteomes" id="UP001196413">
    <property type="component" value="Unassembled WGS sequence"/>
</dbReference>
<protein>
    <submittedName>
        <fullName evidence="1">Uncharacterized protein</fullName>
    </submittedName>
</protein>
<evidence type="ECO:0000313" key="2">
    <source>
        <dbReference type="Proteomes" id="UP001196413"/>
    </source>
</evidence>
<proteinExistence type="predicted"/>
<reference evidence="1" key="1">
    <citation type="submission" date="2021-06" db="EMBL/GenBank/DDBJ databases">
        <title>Parelaphostrongylus tenuis whole genome reference sequence.</title>
        <authorList>
            <person name="Garwood T.J."/>
            <person name="Larsen P.A."/>
            <person name="Fountain-Jones N.M."/>
            <person name="Garbe J.R."/>
            <person name="Macchietto M.G."/>
            <person name="Kania S.A."/>
            <person name="Gerhold R.W."/>
            <person name="Richards J.E."/>
            <person name="Wolf T.M."/>
        </authorList>
    </citation>
    <scope>NUCLEOTIDE SEQUENCE</scope>
    <source>
        <strain evidence="1">MNPRO001-30</strain>
        <tissue evidence="1">Meninges</tissue>
    </source>
</reference>
<dbReference type="EMBL" id="JAHQIW010004583">
    <property type="protein sequence ID" value="KAJ1363019.1"/>
    <property type="molecule type" value="Genomic_DNA"/>
</dbReference>
<comment type="caution">
    <text evidence="1">The sequence shown here is derived from an EMBL/GenBank/DDBJ whole genome shotgun (WGS) entry which is preliminary data.</text>
</comment>